<sequence length="353" mass="37187">MTGPHPAVAACRRQVRSALSDAELAPGSTVVIAVSGGADSLALAAAVAFEAPKLRIRTVAVTVDHQLQDGSADVALRAAEQCRDLGVDHAEVRTVDVAAAGDGPESAARTARYAALEAAAASYDAGAVLLGHTRDDQAETVLLALARGSGPRALTGMAPQAGRVARDERIETGRGFETASASAPASSTTFLRPLLDVTREETHAACAALRLEPWHDPHNDDPRYLRVRVRKALADLETDIGPGVVAGLARTASLVRDDLDYLDDQAIQLADGLGESPWRADELAILAIPLRTRVWREVLRRAGSPAASLSKVHIDAVDALVTAWHGQQPIHIPGALQVRRGAGLIHVEGRRVQ</sequence>
<comment type="similarity">
    <text evidence="7">Belongs to the tRNA(Ile)-lysidine synthase family.</text>
</comment>
<organism evidence="10 11">
    <name type="scientific">Flexivirga alba</name>
    <dbReference type="NCBI Taxonomy" id="702742"/>
    <lineage>
        <taxon>Bacteria</taxon>
        <taxon>Bacillati</taxon>
        <taxon>Actinomycetota</taxon>
        <taxon>Actinomycetes</taxon>
        <taxon>Micrococcales</taxon>
        <taxon>Dermacoccaceae</taxon>
        <taxon>Flexivirga</taxon>
    </lineage>
</organism>
<dbReference type="HAMAP" id="MF_01161">
    <property type="entry name" value="tRNA_Ile_lys_synt"/>
    <property type="match status" value="1"/>
</dbReference>
<evidence type="ECO:0000256" key="7">
    <source>
        <dbReference type="HAMAP-Rule" id="MF_01161"/>
    </source>
</evidence>
<dbReference type="PANTHER" id="PTHR43033:SF1">
    <property type="entry name" value="TRNA(ILE)-LYSIDINE SYNTHASE-RELATED"/>
    <property type="match status" value="1"/>
</dbReference>
<dbReference type="SUPFAM" id="SSF82829">
    <property type="entry name" value="MesJ substrate recognition domain-like"/>
    <property type="match status" value="1"/>
</dbReference>
<evidence type="ECO:0000256" key="5">
    <source>
        <dbReference type="ARBA" id="ARBA00022840"/>
    </source>
</evidence>
<dbReference type="EMBL" id="JBHSWH010000001">
    <property type="protein sequence ID" value="MFC6704156.1"/>
    <property type="molecule type" value="Genomic_DNA"/>
</dbReference>
<evidence type="ECO:0000259" key="8">
    <source>
        <dbReference type="Pfam" id="PF01171"/>
    </source>
</evidence>
<keyword evidence="11" id="KW-1185">Reference proteome</keyword>
<dbReference type="NCBIfam" id="TIGR02432">
    <property type="entry name" value="lysidine_TilS_N"/>
    <property type="match status" value="1"/>
</dbReference>
<comment type="caution">
    <text evidence="10">The sequence shown here is derived from an EMBL/GenBank/DDBJ whole genome shotgun (WGS) entry which is preliminary data.</text>
</comment>
<proteinExistence type="inferred from homology"/>
<keyword evidence="1 7" id="KW-0963">Cytoplasm</keyword>
<feature type="domain" description="tRNA(Ile)-lysidine/2-thiocytidine synthase N-terminal" evidence="8">
    <location>
        <begin position="30"/>
        <end position="231"/>
    </location>
</feature>
<comment type="domain">
    <text evidence="7">The N-terminal region contains the highly conserved SGGXDS motif, predicted to be a P-loop motif involved in ATP binding.</text>
</comment>
<reference evidence="11" key="1">
    <citation type="journal article" date="2019" name="Int. J. Syst. Evol. Microbiol.">
        <title>The Global Catalogue of Microorganisms (GCM) 10K type strain sequencing project: providing services to taxonomists for standard genome sequencing and annotation.</title>
        <authorList>
            <consortium name="The Broad Institute Genomics Platform"/>
            <consortium name="The Broad Institute Genome Sequencing Center for Infectious Disease"/>
            <person name="Wu L."/>
            <person name="Ma J."/>
        </authorList>
    </citation>
    <scope>NUCLEOTIDE SEQUENCE [LARGE SCALE GENOMIC DNA]</scope>
    <source>
        <strain evidence="11">CCUG 58127</strain>
    </source>
</reference>
<dbReference type="InterPro" id="IPR012795">
    <property type="entry name" value="tRNA_Ile_lys_synt_N"/>
</dbReference>
<dbReference type="Pfam" id="PF01171">
    <property type="entry name" value="ATP_bind_3"/>
    <property type="match status" value="1"/>
</dbReference>
<keyword evidence="2 7" id="KW-0436">Ligase</keyword>
<evidence type="ECO:0000256" key="2">
    <source>
        <dbReference type="ARBA" id="ARBA00022598"/>
    </source>
</evidence>
<keyword evidence="4 7" id="KW-0547">Nucleotide-binding</keyword>
<dbReference type="InterPro" id="IPR012094">
    <property type="entry name" value="tRNA_Ile_lys_synt"/>
</dbReference>
<evidence type="ECO:0000256" key="6">
    <source>
        <dbReference type="ARBA" id="ARBA00048539"/>
    </source>
</evidence>
<evidence type="ECO:0000313" key="10">
    <source>
        <dbReference type="EMBL" id="MFC6704156.1"/>
    </source>
</evidence>
<keyword evidence="3 7" id="KW-0819">tRNA processing</keyword>
<dbReference type="CDD" id="cd01992">
    <property type="entry name" value="TilS_N"/>
    <property type="match status" value="1"/>
</dbReference>
<gene>
    <name evidence="7 10" type="primary">tilS</name>
    <name evidence="10" type="ORF">ACFQDH_02430</name>
</gene>
<dbReference type="SUPFAM" id="SSF52402">
    <property type="entry name" value="Adenine nucleotide alpha hydrolases-like"/>
    <property type="match status" value="1"/>
</dbReference>
<keyword evidence="5 7" id="KW-0067">ATP-binding</keyword>
<evidence type="ECO:0000259" key="9">
    <source>
        <dbReference type="Pfam" id="PF09179"/>
    </source>
</evidence>
<evidence type="ECO:0000313" key="11">
    <source>
        <dbReference type="Proteomes" id="UP001596298"/>
    </source>
</evidence>
<accession>A0ABW2ACJ7</accession>
<evidence type="ECO:0000256" key="4">
    <source>
        <dbReference type="ARBA" id="ARBA00022741"/>
    </source>
</evidence>
<comment type="function">
    <text evidence="7">Ligates lysine onto the cytidine present at position 34 of the AUA codon-specific tRNA(Ile) that contains the anticodon CAU, in an ATP-dependent manner. Cytidine is converted to lysidine, thus changing the amino acid specificity of the tRNA from methionine to isoleucine.</text>
</comment>
<comment type="subcellular location">
    <subcellularLocation>
        <location evidence="7">Cytoplasm</location>
    </subcellularLocation>
</comment>
<dbReference type="InterPro" id="IPR011063">
    <property type="entry name" value="TilS/TtcA_N"/>
</dbReference>
<name>A0ABW2ACJ7_9MICO</name>
<evidence type="ECO:0000256" key="3">
    <source>
        <dbReference type="ARBA" id="ARBA00022694"/>
    </source>
</evidence>
<feature type="binding site" evidence="7">
    <location>
        <begin position="35"/>
        <end position="40"/>
    </location>
    <ligand>
        <name>ATP</name>
        <dbReference type="ChEBI" id="CHEBI:30616"/>
    </ligand>
</feature>
<dbReference type="Pfam" id="PF09179">
    <property type="entry name" value="TilS"/>
    <property type="match status" value="1"/>
</dbReference>
<dbReference type="EC" id="6.3.4.19" evidence="7"/>
<feature type="domain" description="tRNA(Ile)-lysidine synthase substrate-binding" evidence="9">
    <location>
        <begin position="281"/>
        <end position="343"/>
    </location>
</feature>
<dbReference type="GO" id="GO:0032267">
    <property type="term" value="F:tRNA(Ile)-lysidine synthase activity"/>
    <property type="evidence" value="ECO:0007669"/>
    <property type="project" value="UniProtKB-EC"/>
</dbReference>
<dbReference type="RefSeq" id="WP_382398125.1">
    <property type="nucleotide sequence ID" value="NZ_JBHSWH010000001.1"/>
</dbReference>
<dbReference type="Proteomes" id="UP001596298">
    <property type="component" value="Unassembled WGS sequence"/>
</dbReference>
<dbReference type="PANTHER" id="PTHR43033">
    <property type="entry name" value="TRNA(ILE)-LYSIDINE SYNTHASE-RELATED"/>
    <property type="match status" value="1"/>
</dbReference>
<dbReference type="Gene3D" id="3.40.50.620">
    <property type="entry name" value="HUPs"/>
    <property type="match status" value="1"/>
</dbReference>
<dbReference type="InterPro" id="IPR015262">
    <property type="entry name" value="tRNA_Ile_lys_synt_subst-bd"/>
</dbReference>
<comment type="catalytic activity">
    <reaction evidence="6 7">
        <text>cytidine(34) in tRNA(Ile2) + L-lysine + ATP = lysidine(34) in tRNA(Ile2) + AMP + diphosphate + H(+)</text>
        <dbReference type="Rhea" id="RHEA:43744"/>
        <dbReference type="Rhea" id="RHEA-COMP:10625"/>
        <dbReference type="Rhea" id="RHEA-COMP:10670"/>
        <dbReference type="ChEBI" id="CHEBI:15378"/>
        <dbReference type="ChEBI" id="CHEBI:30616"/>
        <dbReference type="ChEBI" id="CHEBI:32551"/>
        <dbReference type="ChEBI" id="CHEBI:33019"/>
        <dbReference type="ChEBI" id="CHEBI:82748"/>
        <dbReference type="ChEBI" id="CHEBI:83665"/>
        <dbReference type="ChEBI" id="CHEBI:456215"/>
        <dbReference type="EC" id="6.3.4.19"/>
    </reaction>
</comment>
<protein>
    <recommendedName>
        <fullName evidence="7">tRNA(Ile)-lysidine synthase</fullName>
        <ecNumber evidence="7">6.3.4.19</ecNumber>
    </recommendedName>
    <alternativeName>
        <fullName evidence="7">tRNA(Ile)-2-lysyl-cytidine synthase</fullName>
    </alternativeName>
    <alternativeName>
        <fullName evidence="7">tRNA(Ile)-lysidine synthetase</fullName>
    </alternativeName>
</protein>
<dbReference type="InterPro" id="IPR014729">
    <property type="entry name" value="Rossmann-like_a/b/a_fold"/>
</dbReference>
<evidence type="ECO:0000256" key="1">
    <source>
        <dbReference type="ARBA" id="ARBA00022490"/>
    </source>
</evidence>